<dbReference type="Pfam" id="PF13378">
    <property type="entry name" value="MR_MLE_C"/>
    <property type="match status" value="1"/>
</dbReference>
<dbReference type="InterPro" id="IPR029065">
    <property type="entry name" value="Enolase_C-like"/>
</dbReference>
<gene>
    <name evidence="8" type="primary">menC</name>
    <name evidence="8" type="ORF">ACFOMH_11410</name>
</gene>
<evidence type="ECO:0000256" key="4">
    <source>
        <dbReference type="ARBA" id="ARBA00023239"/>
    </source>
</evidence>
<dbReference type="SUPFAM" id="SSF54826">
    <property type="entry name" value="Enolase N-terminal domain-like"/>
    <property type="match status" value="1"/>
</dbReference>
<evidence type="ECO:0000256" key="2">
    <source>
        <dbReference type="ARBA" id="ARBA00022723"/>
    </source>
</evidence>
<dbReference type="Proteomes" id="UP001595721">
    <property type="component" value="Unassembled WGS sequence"/>
</dbReference>
<dbReference type="Gene3D" id="3.30.390.10">
    <property type="entry name" value="Enolase-like, N-terminal domain"/>
    <property type="match status" value="1"/>
</dbReference>
<dbReference type="EMBL" id="JBHRXJ010000007">
    <property type="protein sequence ID" value="MFC3528786.1"/>
    <property type="molecule type" value="Genomic_DNA"/>
</dbReference>
<dbReference type="NCBIfam" id="TIGR01928">
    <property type="entry name" value="menC_lowGC_arch"/>
    <property type="match status" value="1"/>
</dbReference>
<dbReference type="SUPFAM" id="SSF51604">
    <property type="entry name" value="Enolase C-terminal domain-like"/>
    <property type="match status" value="1"/>
</dbReference>
<dbReference type="EC" id="4.2.1.113" evidence="5 6"/>
<evidence type="ECO:0000259" key="7">
    <source>
        <dbReference type="SMART" id="SM00922"/>
    </source>
</evidence>
<dbReference type="CDD" id="cd03317">
    <property type="entry name" value="NAAAR"/>
    <property type="match status" value="1"/>
</dbReference>
<dbReference type="SFLD" id="SFLDG00180">
    <property type="entry name" value="muconate_cycloisomerase"/>
    <property type="match status" value="1"/>
</dbReference>
<dbReference type="InterPro" id="IPR010197">
    <property type="entry name" value="OSBS/NAAAR"/>
</dbReference>
<evidence type="ECO:0000256" key="3">
    <source>
        <dbReference type="ARBA" id="ARBA00022842"/>
    </source>
</evidence>
<dbReference type="SFLD" id="SFLDF00009">
    <property type="entry name" value="o-succinylbenzoate_synthase"/>
    <property type="match status" value="1"/>
</dbReference>
<dbReference type="PANTHER" id="PTHR48073">
    <property type="entry name" value="O-SUCCINYLBENZOATE SYNTHASE-RELATED"/>
    <property type="match status" value="1"/>
</dbReference>
<dbReference type="SMART" id="SM00922">
    <property type="entry name" value="MR_MLE"/>
    <property type="match status" value="1"/>
</dbReference>
<evidence type="ECO:0000256" key="1">
    <source>
        <dbReference type="ARBA" id="ARBA00001968"/>
    </source>
</evidence>
<dbReference type="PANTHER" id="PTHR48073:SF5">
    <property type="entry name" value="O-SUCCINYLBENZOATE SYNTHASE"/>
    <property type="match status" value="1"/>
</dbReference>
<keyword evidence="4 8" id="KW-0456">Lyase</keyword>
<protein>
    <recommendedName>
        <fullName evidence="5 6">o-succinylbenzoate synthase</fullName>
        <ecNumber evidence="5 6">4.2.1.113</ecNumber>
    </recommendedName>
</protein>
<feature type="domain" description="Mandelate racemase/muconate lactonizing enzyme C-terminal" evidence="7">
    <location>
        <begin position="148"/>
        <end position="240"/>
    </location>
</feature>
<dbReference type="InterPro" id="IPR013342">
    <property type="entry name" value="Mandelate_racemase_C"/>
</dbReference>
<evidence type="ECO:0000313" key="8">
    <source>
        <dbReference type="EMBL" id="MFC3528786.1"/>
    </source>
</evidence>
<keyword evidence="3" id="KW-0460">Magnesium</keyword>
<dbReference type="RefSeq" id="WP_377744590.1">
    <property type="nucleotide sequence ID" value="NZ_JBHRXJ010000007.1"/>
</dbReference>
<evidence type="ECO:0000313" key="9">
    <source>
        <dbReference type="Proteomes" id="UP001595721"/>
    </source>
</evidence>
<dbReference type="GO" id="GO:0043748">
    <property type="term" value="F:O-succinylbenzoate synthase activity"/>
    <property type="evidence" value="ECO:0007669"/>
    <property type="project" value="UniProtKB-EC"/>
</dbReference>
<keyword evidence="9" id="KW-1185">Reference proteome</keyword>
<dbReference type="InterPro" id="IPR013341">
    <property type="entry name" value="Mandelate_racemase_N_dom"/>
</dbReference>
<name>A0ABV7R686_9RHOB</name>
<proteinExistence type="predicted"/>
<comment type="cofactor">
    <cofactor evidence="1">
        <name>a divalent metal cation</name>
        <dbReference type="ChEBI" id="CHEBI:60240"/>
    </cofactor>
</comment>
<dbReference type="SFLD" id="SFLDS00001">
    <property type="entry name" value="Enolase"/>
    <property type="match status" value="1"/>
</dbReference>
<evidence type="ECO:0000256" key="6">
    <source>
        <dbReference type="NCBIfam" id="TIGR01928"/>
    </source>
</evidence>
<dbReference type="Pfam" id="PF02746">
    <property type="entry name" value="MR_MLE_N"/>
    <property type="match status" value="1"/>
</dbReference>
<keyword evidence="2" id="KW-0479">Metal-binding</keyword>
<dbReference type="InterPro" id="IPR029017">
    <property type="entry name" value="Enolase-like_N"/>
</dbReference>
<comment type="caution">
    <text evidence="8">The sequence shown here is derived from an EMBL/GenBank/DDBJ whole genome shotgun (WGS) entry which is preliminary data.</text>
</comment>
<dbReference type="InterPro" id="IPR036849">
    <property type="entry name" value="Enolase-like_C_sf"/>
</dbReference>
<sequence length="375" mass="40685">MTPIFPGLRIESAELRIVRLPLLTPFVISTGTMTEKVFPLLTLRAEGLEGYGEGVMDTLPDYLEETQAGALPFLREALLPQIVGRRFASPAELGAVLDPWRGHRMSKAMVEMAVWDLWTKALGLPLSAALGGVRDAVEVGVSLGIADIPTTLDRVRSAVEGGYRRIKLKIKRGHDLDLLAAIRAEFPKVKLTVDANTDYRMADLPRLKAMDEFALDYIEQPLAFDDILDHAKVQAHLLTAICLDESIRSATDARHALVAEAARVINIKVGRVGGFGAARAIHDLCAAFDVPVWCGGMLESGIGRAQNIHLATLPNFTKPGDTSSSSRYFAQDIVNEPLEAEAGLMAVPRHGPGLGVTLNPAVLDRVTSQTEVFRP</sequence>
<accession>A0ABV7R686</accession>
<evidence type="ECO:0000256" key="5">
    <source>
        <dbReference type="ARBA" id="ARBA00029491"/>
    </source>
</evidence>
<reference evidence="9" key="1">
    <citation type="journal article" date="2019" name="Int. J. Syst. Evol. Microbiol.">
        <title>The Global Catalogue of Microorganisms (GCM) 10K type strain sequencing project: providing services to taxonomists for standard genome sequencing and annotation.</title>
        <authorList>
            <consortium name="The Broad Institute Genomics Platform"/>
            <consortium name="The Broad Institute Genome Sequencing Center for Infectious Disease"/>
            <person name="Wu L."/>
            <person name="Ma J."/>
        </authorList>
    </citation>
    <scope>NUCLEOTIDE SEQUENCE [LARGE SCALE GENOMIC DNA]</scope>
    <source>
        <strain evidence="9">KCTC 42899</strain>
    </source>
</reference>
<dbReference type="Gene3D" id="3.20.20.120">
    <property type="entry name" value="Enolase-like C-terminal domain"/>
    <property type="match status" value="1"/>
</dbReference>
<organism evidence="8 9">
    <name type="scientific">Paracoccus mangrovi</name>
    <dbReference type="NCBI Taxonomy" id="1715645"/>
    <lineage>
        <taxon>Bacteria</taxon>
        <taxon>Pseudomonadati</taxon>
        <taxon>Pseudomonadota</taxon>
        <taxon>Alphaproteobacteria</taxon>
        <taxon>Rhodobacterales</taxon>
        <taxon>Paracoccaceae</taxon>
        <taxon>Paracoccus</taxon>
    </lineage>
</organism>